<dbReference type="InterPro" id="IPR027417">
    <property type="entry name" value="P-loop_NTPase"/>
</dbReference>
<protein>
    <submittedName>
        <fullName evidence="3">Phage terminase large subunit-like protein</fullName>
    </submittedName>
</protein>
<dbReference type="EMBL" id="JACIEC010000001">
    <property type="protein sequence ID" value="MBB4142727.1"/>
    <property type="molecule type" value="Genomic_DNA"/>
</dbReference>
<dbReference type="Proteomes" id="UP000519897">
    <property type="component" value="Unassembled WGS sequence"/>
</dbReference>
<organism evidence="3 4">
    <name type="scientific">Rhizobium rhizoryzae</name>
    <dbReference type="NCBI Taxonomy" id="451876"/>
    <lineage>
        <taxon>Bacteria</taxon>
        <taxon>Pseudomonadati</taxon>
        <taxon>Pseudomonadota</taxon>
        <taxon>Alphaproteobacteria</taxon>
        <taxon>Hyphomicrobiales</taxon>
        <taxon>Rhizobiaceae</taxon>
        <taxon>Rhizobium/Agrobacterium group</taxon>
        <taxon>Rhizobium</taxon>
    </lineage>
</organism>
<name>A0A7W6LEI3_9HYPH</name>
<gene>
    <name evidence="3" type="ORF">GGQ72_001226</name>
</gene>
<evidence type="ECO:0000313" key="4">
    <source>
        <dbReference type="Proteomes" id="UP000519897"/>
    </source>
</evidence>
<dbReference type="Pfam" id="PF17289">
    <property type="entry name" value="Terminase_6C"/>
    <property type="match status" value="1"/>
</dbReference>
<keyword evidence="1" id="KW-1188">Viral release from host cell</keyword>
<dbReference type="Gene3D" id="3.40.50.300">
    <property type="entry name" value="P-loop containing nucleotide triphosphate hydrolases"/>
    <property type="match status" value="1"/>
</dbReference>
<dbReference type="InterPro" id="IPR035421">
    <property type="entry name" value="Terminase_6C"/>
</dbReference>
<dbReference type="AlphaFoldDB" id="A0A7W6LEI3"/>
<accession>A0A7W6LEI3</accession>
<evidence type="ECO:0000259" key="2">
    <source>
        <dbReference type="Pfam" id="PF17289"/>
    </source>
</evidence>
<sequence>MNRILDERTAGLRFGRYLLGHMQASQATILQRSMPDRRDEMAEDGPLWQRHALRMRHSWALQGRLDQQPPTGDWRTWLIMGGRGSGKTRAGAEWVHALASAGQRSELRIALVAETLGDAREVMIDGVSGICRIARRQRPDFEPSRRRLIWPNGAMAQVFSSEDPESLRGPQFHFAWCDELAKWKYADDTFDMLQFGLRLGDDPRQLVTTTPRPVPILKRLIAEEGTRLVKISTRDNAANLAPAFVKGLEARYGGSRLGRQELDGELIDDRPDALWKRADLDALRIRFTGALRRIVVAVDPPSGSGSNSVCGIVVAGVEQTGRAVVLADCSAEGLSPAGWAQEVVKAYRRFSADRVVAEVNQGGEMVAAMLRSIDQTLPLTEVRATRGKFTRAEPVAALYEQGRVAHAGRFSALEDQMCDFGPDGLSGGRSPDRLDALVWALTALMLEGSSEPRVRGL</sequence>
<dbReference type="Gene3D" id="3.30.420.240">
    <property type="match status" value="1"/>
</dbReference>
<feature type="domain" description="Terminase large subunit gp17-like C-terminal" evidence="2">
    <location>
        <begin position="297"/>
        <end position="442"/>
    </location>
</feature>
<evidence type="ECO:0000256" key="1">
    <source>
        <dbReference type="ARBA" id="ARBA00022612"/>
    </source>
</evidence>
<keyword evidence="4" id="KW-1185">Reference proteome</keyword>
<dbReference type="Pfam" id="PF03237">
    <property type="entry name" value="Terminase_6N"/>
    <property type="match status" value="1"/>
</dbReference>
<evidence type="ECO:0000313" key="3">
    <source>
        <dbReference type="EMBL" id="MBB4142727.1"/>
    </source>
</evidence>
<comment type="caution">
    <text evidence="3">The sequence shown here is derived from an EMBL/GenBank/DDBJ whole genome shotgun (WGS) entry which is preliminary data.</text>
</comment>
<proteinExistence type="predicted"/>
<reference evidence="3 4" key="1">
    <citation type="submission" date="2020-08" db="EMBL/GenBank/DDBJ databases">
        <title>Genomic Encyclopedia of Type Strains, Phase IV (KMG-IV): sequencing the most valuable type-strain genomes for metagenomic binning, comparative biology and taxonomic classification.</title>
        <authorList>
            <person name="Goeker M."/>
        </authorList>
    </citation>
    <scope>NUCLEOTIDE SEQUENCE [LARGE SCALE GENOMIC DNA]</scope>
    <source>
        <strain evidence="3 4">DSM 29514</strain>
    </source>
</reference>